<dbReference type="CDD" id="cd07571">
    <property type="entry name" value="ALP_N-acyl_transferase"/>
    <property type="match status" value="1"/>
</dbReference>
<keyword evidence="2 8" id="KW-1003">Cell membrane</keyword>
<sequence>MEFRNISRLTSLLIAAGAGFLLDFAFPDHSLWFLAFFAIAGLQIALLRNAVWWNFLLGFVFGISFFLPHLTWAEYAVGGALPWVALSVLQALYIAVFAAAWTFVRRIDRVRNNNLLAALSFASLWTTVEYLRMSVPFGGFPWGRLGFSQSESPLARLAWLGGVPLISFVVAFIGVLLAIVAIALTRLDLLTVGTAGIGAAALIATGLLVPLDTQAQDGQLRVGAVQGNVTNPGLGAFANRQEVLNNHVAGTHQLLEQEAPGELDLVVWPENGTDIDPQEDPEAARIINEAAAALDAPMLLGAQEFLEDGRRYNVSLLWQEDQGVTGRYAKQHPAPFGEYMPMRDLLRVFSPAVDLVSSDMIAGTEPAVMDVPIARLDRDVRVAPIICFEVGYDEIMQESVRLGATALIVQTNNASFGHTNESTQQLAMSRLRAIETGRSVVHISTVGVSAIYASNGAELARTGHFTDEQMVKNINLRTSLTPAVVMGSWPVRIVSAISIFLLIRGLTTRSSAPKKD</sequence>
<dbReference type="Pfam" id="PF20154">
    <property type="entry name" value="LNT_N"/>
    <property type="match status" value="1"/>
</dbReference>
<dbReference type="GO" id="GO:0005886">
    <property type="term" value="C:plasma membrane"/>
    <property type="evidence" value="ECO:0007669"/>
    <property type="project" value="UniProtKB-SubCell"/>
</dbReference>
<accession>A0AAU7E0T4</accession>
<name>A0AAU7E0T4_9MICO</name>
<dbReference type="AlphaFoldDB" id="A0AAU7E0T4"/>
<keyword evidence="4 8" id="KW-0812">Transmembrane</keyword>
<dbReference type="SUPFAM" id="SSF56317">
    <property type="entry name" value="Carbon-nitrogen hydrolase"/>
    <property type="match status" value="1"/>
</dbReference>
<dbReference type="NCBIfam" id="TIGR00546">
    <property type="entry name" value="lnt"/>
    <property type="match status" value="1"/>
</dbReference>
<dbReference type="InterPro" id="IPR004563">
    <property type="entry name" value="Apolipo_AcylTrfase"/>
</dbReference>
<evidence type="ECO:0000256" key="3">
    <source>
        <dbReference type="ARBA" id="ARBA00022679"/>
    </source>
</evidence>
<feature type="transmembrane region" description="Helical" evidence="8">
    <location>
        <begin position="116"/>
        <end position="137"/>
    </location>
</feature>
<comment type="similarity">
    <text evidence="8">Belongs to the CN hydrolase family. Apolipoprotein N-acyltransferase subfamily.</text>
</comment>
<evidence type="ECO:0000256" key="8">
    <source>
        <dbReference type="HAMAP-Rule" id="MF_01148"/>
    </source>
</evidence>
<evidence type="ECO:0000256" key="2">
    <source>
        <dbReference type="ARBA" id="ARBA00022475"/>
    </source>
</evidence>
<feature type="transmembrane region" description="Helical" evidence="8">
    <location>
        <begin position="83"/>
        <end position="104"/>
    </location>
</feature>
<proteinExistence type="inferred from homology"/>
<dbReference type="PANTHER" id="PTHR38686:SF1">
    <property type="entry name" value="APOLIPOPROTEIN N-ACYLTRANSFERASE"/>
    <property type="match status" value="1"/>
</dbReference>
<dbReference type="GO" id="GO:0016410">
    <property type="term" value="F:N-acyltransferase activity"/>
    <property type="evidence" value="ECO:0007669"/>
    <property type="project" value="UniProtKB-UniRule"/>
</dbReference>
<feature type="transmembrane region" description="Helical" evidence="8">
    <location>
        <begin position="52"/>
        <end position="71"/>
    </location>
</feature>
<dbReference type="GO" id="GO:0042158">
    <property type="term" value="P:lipoprotein biosynthetic process"/>
    <property type="evidence" value="ECO:0007669"/>
    <property type="project" value="UniProtKB-UniRule"/>
</dbReference>
<dbReference type="PROSITE" id="PS50263">
    <property type="entry name" value="CN_HYDROLASE"/>
    <property type="match status" value="1"/>
</dbReference>
<keyword evidence="5 8" id="KW-1133">Transmembrane helix</keyword>
<feature type="domain" description="CN hydrolase" evidence="9">
    <location>
        <begin position="220"/>
        <end position="476"/>
    </location>
</feature>
<dbReference type="Gene3D" id="3.60.110.10">
    <property type="entry name" value="Carbon-nitrogen hydrolase"/>
    <property type="match status" value="1"/>
</dbReference>
<dbReference type="InterPro" id="IPR036526">
    <property type="entry name" value="C-N_Hydrolase_sf"/>
</dbReference>
<protein>
    <recommendedName>
        <fullName evidence="8">Apolipoprotein N-acyltransferase</fullName>
        <shortName evidence="8">ALP N-acyltransferase</shortName>
        <ecNumber evidence="8">2.3.1.269</ecNumber>
    </recommendedName>
</protein>
<comment type="pathway">
    <text evidence="8">Protein modification; lipoprotein biosynthesis (N-acyl transfer).</text>
</comment>
<keyword evidence="7 8" id="KW-0012">Acyltransferase</keyword>
<comment type="subcellular location">
    <subcellularLocation>
        <location evidence="1 8">Cell membrane</location>
        <topology evidence="1 8">Multi-pass membrane protein</topology>
    </subcellularLocation>
</comment>
<comment type="catalytic activity">
    <reaction evidence="8">
        <text>N-terminal S-1,2-diacyl-sn-glyceryl-L-cysteinyl-[lipoprotein] + a glycerophospholipid = N-acyl-S-1,2-diacyl-sn-glyceryl-L-cysteinyl-[lipoprotein] + a 2-acyl-sn-glycero-3-phospholipid + H(+)</text>
        <dbReference type="Rhea" id="RHEA:48228"/>
        <dbReference type="Rhea" id="RHEA-COMP:14681"/>
        <dbReference type="Rhea" id="RHEA-COMP:14684"/>
        <dbReference type="ChEBI" id="CHEBI:15378"/>
        <dbReference type="ChEBI" id="CHEBI:136912"/>
        <dbReference type="ChEBI" id="CHEBI:140656"/>
        <dbReference type="ChEBI" id="CHEBI:140657"/>
        <dbReference type="ChEBI" id="CHEBI:140660"/>
        <dbReference type="EC" id="2.3.1.269"/>
    </reaction>
</comment>
<reference evidence="10" key="1">
    <citation type="submission" date="2024-02" db="EMBL/GenBank/DDBJ databases">
        <title>Tomenella chthoni gen. nov. sp. nov., a member of the family Jonesiaceae isolated from bat guano.</title>
        <authorList>
            <person name="Miller S.L."/>
            <person name="King J."/>
            <person name="Sankaranarayanan K."/>
            <person name="Lawson P.A."/>
        </authorList>
    </citation>
    <scope>NUCLEOTIDE SEQUENCE</scope>
    <source>
        <strain evidence="10">BS-20</strain>
    </source>
</reference>
<keyword evidence="3 8" id="KW-0808">Transferase</keyword>
<comment type="function">
    <text evidence="8">Catalyzes the phospholipid dependent N-acylation of the N-terminal cysteine of apolipoprotein, the last step in lipoprotein maturation.</text>
</comment>
<feature type="transmembrane region" description="Helical" evidence="8">
    <location>
        <begin position="189"/>
        <end position="211"/>
    </location>
</feature>
<dbReference type="PANTHER" id="PTHR38686">
    <property type="entry name" value="APOLIPOPROTEIN N-ACYLTRANSFERASE"/>
    <property type="match status" value="1"/>
</dbReference>
<dbReference type="InterPro" id="IPR003010">
    <property type="entry name" value="C-N_Hydrolase"/>
</dbReference>
<dbReference type="EC" id="2.3.1.269" evidence="8"/>
<evidence type="ECO:0000256" key="4">
    <source>
        <dbReference type="ARBA" id="ARBA00022692"/>
    </source>
</evidence>
<dbReference type="HAMAP" id="MF_01148">
    <property type="entry name" value="Lnt"/>
    <property type="match status" value="1"/>
</dbReference>
<organism evidence="10">
    <name type="scientific">Jonesiaceae bacterium BS-20</name>
    <dbReference type="NCBI Taxonomy" id="3120821"/>
    <lineage>
        <taxon>Bacteria</taxon>
        <taxon>Bacillati</taxon>
        <taxon>Actinomycetota</taxon>
        <taxon>Actinomycetes</taxon>
        <taxon>Micrococcales</taxon>
        <taxon>Jonesiaceae</taxon>
    </lineage>
</organism>
<evidence type="ECO:0000256" key="7">
    <source>
        <dbReference type="ARBA" id="ARBA00023315"/>
    </source>
</evidence>
<dbReference type="Pfam" id="PF00795">
    <property type="entry name" value="CN_hydrolase"/>
    <property type="match status" value="1"/>
</dbReference>
<feature type="transmembrane region" description="Helical" evidence="8">
    <location>
        <begin position="157"/>
        <end position="182"/>
    </location>
</feature>
<keyword evidence="6 8" id="KW-0472">Membrane</keyword>
<dbReference type="InterPro" id="IPR045378">
    <property type="entry name" value="LNT_N"/>
</dbReference>
<evidence type="ECO:0000256" key="5">
    <source>
        <dbReference type="ARBA" id="ARBA00022989"/>
    </source>
</evidence>
<evidence type="ECO:0000313" key="10">
    <source>
        <dbReference type="EMBL" id="XBH22696.1"/>
    </source>
</evidence>
<gene>
    <name evidence="8 10" type="primary">lnt</name>
    <name evidence="10" type="ORF">V5R04_05605</name>
</gene>
<feature type="transmembrane region" description="Helical" evidence="8">
    <location>
        <begin position="31"/>
        <end position="47"/>
    </location>
</feature>
<evidence type="ECO:0000256" key="1">
    <source>
        <dbReference type="ARBA" id="ARBA00004651"/>
    </source>
</evidence>
<dbReference type="EMBL" id="CP146203">
    <property type="protein sequence ID" value="XBH22696.1"/>
    <property type="molecule type" value="Genomic_DNA"/>
</dbReference>
<evidence type="ECO:0000259" key="9">
    <source>
        <dbReference type="PROSITE" id="PS50263"/>
    </source>
</evidence>
<evidence type="ECO:0000256" key="6">
    <source>
        <dbReference type="ARBA" id="ARBA00023136"/>
    </source>
</evidence>